<feature type="compositionally biased region" description="Acidic residues" evidence="1">
    <location>
        <begin position="26"/>
        <end position="48"/>
    </location>
</feature>
<dbReference type="AlphaFoldDB" id="A0A5B7JVD5"/>
<accession>A0A5B7JVD5</accession>
<dbReference type="Proteomes" id="UP000324222">
    <property type="component" value="Unassembled WGS sequence"/>
</dbReference>
<protein>
    <submittedName>
        <fullName evidence="2">Uncharacterized protein</fullName>
    </submittedName>
</protein>
<evidence type="ECO:0000313" key="2">
    <source>
        <dbReference type="EMBL" id="MPC98495.1"/>
    </source>
</evidence>
<evidence type="ECO:0000313" key="3">
    <source>
        <dbReference type="Proteomes" id="UP000324222"/>
    </source>
</evidence>
<feature type="region of interest" description="Disordered" evidence="1">
    <location>
        <begin position="19"/>
        <end position="48"/>
    </location>
</feature>
<dbReference type="EMBL" id="VSRR010114318">
    <property type="protein sequence ID" value="MPC98495.1"/>
    <property type="molecule type" value="Genomic_DNA"/>
</dbReference>
<name>A0A5B7JVD5_PORTR</name>
<comment type="caution">
    <text evidence="2">The sequence shown here is derived from an EMBL/GenBank/DDBJ whole genome shotgun (WGS) entry which is preliminary data.</text>
</comment>
<keyword evidence="3" id="KW-1185">Reference proteome</keyword>
<sequence>MIKGSYLIPVNQTRRLERITGPISLSEEEAEEEKEEEEEMEDGEQTRN</sequence>
<organism evidence="2 3">
    <name type="scientific">Portunus trituberculatus</name>
    <name type="common">Swimming crab</name>
    <name type="synonym">Neptunus trituberculatus</name>
    <dbReference type="NCBI Taxonomy" id="210409"/>
    <lineage>
        <taxon>Eukaryota</taxon>
        <taxon>Metazoa</taxon>
        <taxon>Ecdysozoa</taxon>
        <taxon>Arthropoda</taxon>
        <taxon>Crustacea</taxon>
        <taxon>Multicrustacea</taxon>
        <taxon>Malacostraca</taxon>
        <taxon>Eumalacostraca</taxon>
        <taxon>Eucarida</taxon>
        <taxon>Decapoda</taxon>
        <taxon>Pleocyemata</taxon>
        <taxon>Brachyura</taxon>
        <taxon>Eubrachyura</taxon>
        <taxon>Portunoidea</taxon>
        <taxon>Portunidae</taxon>
        <taxon>Portuninae</taxon>
        <taxon>Portunus</taxon>
    </lineage>
</organism>
<proteinExistence type="predicted"/>
<gene>
    <name evidence="2" type="ORF">E2C01_093868</name>
</gene>
<evidence type="ECO:0000256" key="1">
    <source>
        <dbReference type="SAM" id="MobiDB-lite"/>
    </source>
</evidence>
<reference evidence="2 3" key="1">
    <citation type="submission" date="2019-05" db="EMBL/GenBank/DDBJ databases">
        <title>Another draft genome of Portunus trituberculatus and its Hox gene families provides insights of decapod evolution.</title>
        <authorList>
            <person name="Jeong J.-H."/>
            <person name="Song I."/>
            <person name="Kim S."/>
            <person name="Choi T."/>
            <person name="Kim D."/>
            <person name="Ryu S."/>
            <person name="Kim W."/>
        </authorList>
    </citation>
    <scope>NUCLEOTIDE SEQUENCE [LARGE SCALE GENOMIC DNA]</scope>
    <source>
        <tissue evidence="2">Muscle</tissue>
    </source>
</reference>